<dbReference type="Pfam" id="PF03969">
    <property type="entry name" value="AFG1_ATPase"/>
    <property type="match status" value="3"/>
</dbReference>
<evidence type="ECO:0000313" key="6">
    <source>
        <dbReference type="Proteomes" id="UP000075714"/>
    </source>
</evidence>
<feature type="region of interest" description="Disordered" evidence="4">
    <location>
        <begin position="520"/>
        <end position="539"/>
    </location>
</feature>
<dbReference type="AlphaFoldDB" id="A0A150GD63"/>
<reference evidence="6" key="1">
    <citation type="journal article" date="2016" name="Nat. Commun.">
        <title>The Gonium pectorale genome demonstrates co-option of cell cycle regulation during the evolution of multicellularity.</title>
        <authorList>
            <person name="Hanschen E.R."/>
            <person name="Marriage T.N."/>
            <person name="Ferris P.J."/>
            <person name="Hamaji T."/>
            <person name="Toyoda A."/>
            <person name="Fujiyama A."/>
            <person name="Neme R."/>
            <person name="Noguchi H."/>
            <person name="Minakuchi Y."/>
            <person name="Suzuki M."/>
            <person name="Kawai-Toyooka H."/>
            <person name="Smith D.R."/>
            <person name="Sparks H."/>
            <person name="Anderson J."/>
            <person name="Bakaric R."/>
            <person name="Luria V."/>
            <person name="Karger A."/>
            <person name="Kirschner M.W."/>
            <person name="Durand P.M."/>
            <person name="Michod R.E."/>
            <person name="Nozaki H."/>
            <person name="Olson B.J."/>
        </authorList>
    </citation>
    <scope>NUCLEOTIDE SEQUENCE [LARGE SCALE GENOMIC DNA]</scope>
    <source>
        <strain evidence="6">NIES-2863</strain>
    </source>
</reference>
<dbReference type="Gene3D" id="3.40.50.300">
    <property type="entry name" value="P-loop containing nucleotide triphosphate hydrolases"/>
    <property type="match status" value="1"/>
</dbReference>
<dbReference type="InterPro" id="IPR005654">
    <property type="entry name" value="ATPase_AFG1-like"/>
</dbReference>
<keyword evidence="3" id="KW-0067">ATP-binding</keyword>
<evidence type="ECO:0000256" key="1">
    <source>
        <dbReference type="ARBA" id="ARBA00010322"/>
    </source>
</evidence>
<evidence type="ECO:0000256" key="4">
    <source>
        <dbReference type="SAM" id="MobiDB-lite"/>
    </source>
</evidence>
<protein>
    <recommendedName>
        <fullName evidence="7">AAA+ ATPase domain-containing protein</fullName>
    </recommendedName>
</protein>
<dbReference type="OrthoDB" id="548867at2759"/>
<dbReference type="PANTHER" id="PTHR12169:SF6">
    <property type="entry name" value="AFG1-LIKE ATPASE"/>
    <property type="match status" value="1"/>
</dbReference>
<organism evidence="5 6">
    <name type="scientific">Gonium pectorale</name>
    <name type="common">Green alga</name>
    <dbReference type="NCBI Taxonomy" id="33097"/>
    <lineage>
        <taxon>Eukaryota</taxon>
        <taxon>Viridiplantae</taxon>
        <taxon>Chlorophyta</taxon>
        <taxon>core chlorophytes</taxon>
        <taxon>Chlorophyceae</taxon>
        <taxon>CS clade</taxon>
        <taxon>Chlamydomonadales</taxon>
        <taxon>Volvocaceae</taxon>
        <taxon>Gonium</taxon>
    </lineage>
</organism>
<dbReference type="SUPFAM" id="SSF52540">
    <property type="entry name" value="P-loop containing nucleoside triphosphate hydrolases"/>
    <property type="match status" value="1"/>
</dbReference>
<gene>
    <name evidence="5" type="ORF">GPECTOR_33g658</name>
</gene>
<dbReference type="GO" id="GO:0005524">
    <property type="term" value="F:ATP binding"/>
    <property type="evidence" value="ECO:0007669"/>
    <property type="project" value="UniProtKB-KW"/>
</dbReference>
<comment type="caution">
    <text evidence="5">The sequence shown here is derived from an EMBL/GenBank/DDBJ whole genome shotgun (WGS) entry which is preliminary data.</text>
</comment>
<dbReference type="GO" id="GO:0016887">
    <property type="term" value="F:ATP hydrolysis activity"/>
    <property type="evidence" value="ECO:0007669"/>
    <property type="project" value="InterPro"/>
</dbReference>
<dbReference type="EMBL" id="LSYV01000034">
    <property type="protein sequence ID" value="KXZ47776.1"/>
    <property type="molecule type" value="Genomic_DNA"/>
</dbReference>
<dbReference type="Proteomes" id="UP000075714">
    <property type="component" value="Unassembled WGS sequence"/>
</dbReference>
<comment type="similarity">
    <text evidence="1">Belongs to the AFG1 ATPase family.</text>
</comment>
<feature type="compositionally biased region" description="Polar residues" evidence="4">
    <location>
        <begin position="229"/>
        <end position="238"/>
    </location>
</feature>
<feature type="compositionally biased region" description="Basic and acidic residues" evidence="4">
    <location>
        <begin position="60"/>
        <end position="79"/>
    </location>
</feature>
<keyword evidence="6" id="KW-1185">Reference proteome</keyword>
<evidence type="ECO:0008006" key="7">
    <source>
        <dbReference type="Google" id="ProtNLM"/>
    </source>
</evidence>
<name>A0A150GD63_GONPE</name>
<proteinExistence type="inferred from homology"/>
<dbReference type="PANTHER" id="PTHR12169">
    <property type="entry name" value="ATPASE N2B"/>
    <property type="match status" value="1"/>
</dbReference>
<accession>A0A150GD63</accession>
<dbReference type="GO" id="GO:0005739">
    <property type="term" value="C:mitochondrion"/>
    <property type="evidence" value="ECO:0007669"/>
    <property type="project" value="TreeGrafter"/>
</dbReference>
<sequence length="736" mass="78459">MLQDGSLKPDEQQWALILELARLYEEICSYGIRMDEHHVAMAEYQARRLERLQQLLAEESAQREREEEARRLAEQERGGGHGAGKAASQAVDSTPPAGWATWLRSVVGLGDDGSGTRADGSGGQAAQGAGAALARERLAAARREETLLQELGPGPTRPEPPRGMYVWGSVGSGKSMLVGLLYQALSESGRLPACRWMHFNAAMLEIHARLHHLDSERQRLHRPQQRQPASPSTDSSTDGARHGTEAALQGHSDNHVDDGDGDEEEDEAEEVAEGLVLPGGLRVRPEQQGVLRHWDPASDPEVARQKGAKAAMLAIRRHMRLARLGRNDPRTLAAANAQGLVRAAAAFIRGRPGDPLSGWGGGSGPIASLLVFDEVQVTDVFSAVALKGLVEALSSSGCVLVATSNRAPLELPRHGLHEAMWGHFIETLLNRCTVYQLSSPADYRRVLLEEGRARAQAAAAASPPADVSSSGSEAARAAVATAAWPPSARSYLYPAGPGSAQEMEALWRARLAAGAAVAASGGEEGQAPQPAMSTAQGGEAERSLSVPVLFGRTLEVRRASPCGGAAWFSFEELCARPLGPADYVALSQRFDTVFVSDVPAMSMQVRDQARRFITLVDELYNGRCLLVASGAVAPEELFTGAEGQEPILDLEGLQFETAVEGARLRRDATAEGGVAPVGAKPTDLALTVGALGGVEERFAFRRAVSRLLEMQSEHYMTVTARMRRAGAGGAAERTAA</sequence>
<feature type="region of interest" description="Disordered" evidence="4">
    <location>
        <begin position="111"/>
        <end position="131"/>
    </location>
</feature>
<evidence type="ECO:0000256" key="3">
    <source>
        <dbReference type="ARBA" id="ARBA00022840"/>
    </source>
</evidence>
<keyword evidence="2" id="KW-0547">Nucleotide-binding</keyword>
<feature type="compositionally biased region" description="Acidic residues" evidence="4">
    <location>
        <begin position="259"/>
        <end position="272"/>
    </location>
</feature>
<dbReference type="InterPro" id="IPR027417">
    <property type="entry name" value="P-loop_NTPase"/>
</dbReference>
<feature type="region of interest" description="Disordered" evidence="4">
    <location>
        <begin position="59"/>
        <end position="94"/>
    </location>
</feature>
<evidence type="ECO:0000256" key="2">
    <source>
        <dbReference type="ARBA" id="ARBA00022741"/>
    </source>
</evidence>
<evidence type="ECO:0000313" key="5">
    <source>
        <dbReference type="EMBL" id="KXZ47776.1"/>
    </source>
</evidence>
<feature type="region of interest" description="Disordered" evidence="4">
    <location>
        <begin position="217"/>
        <end position="279"/>
    </location>
</feature>